<dbReference type="GO" id="GO:0006935">
    <property type="term" value="P:chemotaxis"/>
    <property type="evidence" value="ECO:0007669"/>
    <property type="project" value="UniProtKB-KW"/>
</dbReference>
<evidence type="ECO:0000256" key="9">
    <source>
        <dbReference type="PROSITE-ProRule" id="PRU00284"/>
    </source>
</evidence>
<dbReference type="CDD" id="cd06225">
    <property type="entry name" value="HAMP"/>
    <property type="match status" value="1"/>
</dbReference>
<dbReference type="SMART" id="SM00304">
    <property type="entry name" value="HAMP"/>
    <property type="match status" value="1"/>
</dbReference>
<comment type="subcellular location">
    <subcellularLocation>
        <location evidence="1">Cell membrane</location>
        <topology evidence="1">Multi-pass membrane protein</topology>
    </subcellularLocation>
</comment>
<feature type="domain" description="Methyl-accepting transducer" evidence="11">
    <location>
        <begin position="378"/>
        <end position="635"/>
    </location>
</feature>
<gene>
    <name evidence="13" type="ORF">SAMN02744040_01408</name>
</gene>
<dbReference type="PANTHER" id="PTHR32089">
    <property type="entry name" value="METHYL-ACCEPTING CHEMOTAXIS PROTEIN MCPB"/>
    <property type="match status" value="1"/>
</dbReference>
<dbReference type="STRING" id="1123350.SAMN02744040_01408"/>
<evidence type="ECO:0000313" key="14">
    <source>
        <dbReference type="Proteomes" id="UP000242520"/>
    </source>
</evidence>
<keyword evidence="3" id="KW-0145">Chemotaxis</keyword>
<keyword evidence="4 10" id="KW-0812">Transmembrane</keyword>
<dbReference type="Pfam" id="PF00015">
    <property type="entry name" value="MCPsignal"/>
    <property type="match status" value="1"/>
</dbReference>
<dbReference type="RefSeq" id="WP_072725024.1">
    <property type="nucleotide sequence ID" value="NZ_FQXH01000013.1"/>
</dbReference>
<evidence type="ECO:0000259" key="12">
    <source>
        <dbReference type="PROSITE" id="PS50885"/>
    </source>
</evidence>
<evidence type="ECO:0000256" key="1">
    <source>
        <dbReference type="ARBA" id="ARBA00004651"/>
    </source>
</evidence>
<evidence type="ECO:0000256" key="2">
    <source>
        <dbReference type="ARBA" id="ARBA00022475"/>
    </source>
</evidence>
<feature type="transmembrane region" description="Helical" evidence="10">
    <location>
        <begin position="283"/>
        <end position="306"/>
    </location>
</feature>
<keyword evidence="6 10" id="KW-0472">Membrane</keyword>
<dbReference type="Pfam" id="PF00672">
    <property type="entry name" value="HAMP"/>
    <property type="match status" value="1"/>
</dbReference>
<dbReference type="Proteomes" id="UP000242520">
    <property type="component" value="Unassembled WGS sequence"/>
</dbReference>
<dbReference type="CDD" id="cd11386">
    <property type="entry name" value="MCP_signal"/>
    <property type="match status" value="1"/>
</dbReference>
<keyword evidence="5 10" id="KW-1133">Transmembrane helix</keyword>
<dbReference type="InterPro" id="IPR033479">
    <property type="entry name" value="dCache_1"/>
</dbReference>
<evidence type="ECO:0000256" key="10">
    <source>
        <dbReference type="SAM" id="Phobius"/>
    </source>
</evidence>
<dbReference type="Gene3D" id="3.30.450.20">
    <property type="entry name" value="PAS domain"/>
    <property type="match status" value="2"/>
</dbReference>
<keyword evidence="2" id="KW-1003">Cell membrane</keyword>
<sequence length="664" mass="73853">MKSSIKTKLIILILALIIIPLVFSGIMSYKKAENSMQKQFKNFLIQSNNQINLYVEEFYEEYKKSAYALSNNSDFQQVIDHPEYEERIMKNFEEYIKTYDGVLHVYMATVDGKFRMYPQSDLESDFDPRTKVWYQKAVENESAIFTDVYEDLVTGNLTITCAVPVYENENNLVGVIGIDVSLDVLSKKISSIKVGEKGYVCIVDSNKKFVSHKNIEKIGQEVSVPEIRKILDNTKDGYVEYKLKESDGSISKKIAAYTRIPELGWTVFSAVHVDEIKKETSPILFNTILITLISLIIASAIGIGYINNITKPIEIIVKDMDRVKNGDLTVQTNVKSNDEIGVLADNFNIMIENVKALLSDAKDVSEEVMDAATNLAATSEEASASAEEISRTVEEIANGANNQAEDAEKGAKIACDLDAKFDNLARNSKNMLKNANRIMEINTLGVSVVKELKEKTNLNNNSIDKIESAVNQLSEKSSYIEGILGTIKSIAEQTNLLALNASIEAARAGEAGRGFAVVADEIRKLAEGSSDATNEIKEILDAIQEESKNTVDIMKEVKEVSLNQTKSVEDVNTAFEKISNSIANITTNIEEVNEYIHNITSDKDLIVHFIENISAVSQETAASSEEVTASVQQQSMTVEEVAKNAEKLNELSLKLNYQIEKFKM</sequence>
<organism evidence="13 14">
    <name type="scientific">Tepidibacter thalassicus DSM 15285</name>
    <dbReference type="NCBI Taxonomy" id="1123350"/>
    <lineage>
        <taxon>Bacteria</taxon>
        <taxon>Bacillati</taxon>
        <taxon>Bacillota</taxon>
        <taxon>Clostridia</taxon>
        <taxon>Peptostreptococcales</taxon>
        <taxon>Peptostreptococcaceae</taxon>
        <taxon>Tepidibacter</taxon>
    </lineage>
</organism>
<proteinExistence type="inferred from homology"/>
<dbReference type="Pfam" id="PF02743">
    <property type="entry name" value="dCache_1"/>
    <property type="match status" value="1"/>
</dbReference>
<evidence type="ECO:0000256" key="7">
    <source>
        <dbReference type="ARBA" id="ARBA00023224"/>
    </source>
</evidence>
<dbReference type="SUPFAM" id="SSF103190">
    <property type="entry name" value="Sensory domain-like"/>
    <property type="match status" value="1"/>
</dbReference>
<keyword evidence="7 9" id="KW-0807">Transducer</keyword>
<feature type="domain" description="HAMP" evidence="12">
    <location>
        <begin position="307"/>
        <end position="359"/>
    </location>
</feature>
<evidence type="ECO:0000256" key="8">
    <source>
        <dbReference type="ARBA" id="ARBA00029447"/>
    </source>
</evidence>
<dbReference type="SUPFAM" id="SSF58104">
    <property type="entry name" value="Methyl-accepting chemotaxis protein (MCP) signaling domain"/>
    <property type="match status" value="1"/>
</dbReference>
<dbReference type="Gene3D" id="1.10.8.500">
    <property type="entry name" value="HAMP domain in histidine kinase"/>
    <property type="match status" value="1"/>
</dbReference>
<evidence type="ECO:0000259" key="11">
    <source>
        <dbReference type="PROSITE" id="PS50111"/>
    </source>
</evidence>
<dbReference type="EMBL" id="FQXH01000013">
    <property type="protein sequence ID" value="SHH26611.1"/>
    <property type="molecule type" value="Genomic_DNA"/>
</dbReference>
<dbReference type="PANTHER" id="PTHR32089:SF114">
    <property type="entry name" value="METHYL-ACCEPTING CHEMOTAXIS PROTEIN MCPB"/>
    <property type="match status" value="1"/>
</dbReference>
<comment type="similarity">
    <text evidence="8">Belongs to the methyl-accepting chemotaxis (MCP) protein family.</text>
</comment>
<dbReference type="OrthoDB" id="1743914at2"/>
<dbReference type="InterPro" id="IPR029151">
    <property type="entry name" value="Sensor-like_sf"/>
</dbReference>
<dbReference type="Gene3D" id="1.10.287.950">
    <property type="entry name" value="Methyl-accepting chemotaxis protein"/>
    <property type="match status" value="1"/>
</dbReference>
<dbReference type="GO" id="GO:0007165">
    <property type="term" value="P:signal transduction"/>
    <property type="evidence" value="ECO:0007669"/>
    <property type="project" value="UniProtKB-KW"/>
</dbReference>
<dbReference type="InterPro" id="IPR003660">
    <property type="entry name" value="HAMP_dom"/>
</dbReference>
<keyword evidence="14" id="KW-1185">Reference proteome</keyword>
<evidence type="ECO:0000256" key="5">
    <source>
        <dbReference type="ARBA" id="ARBA00022989"/>
    </source>
</evidence>
<dbReference type="InterPro" id="IPR004089">
    <property type="entry name" value="MCPsignal_dom"/>
</dbReference>
<protein>
    <submittedName>
        <fullName evidence="13">Methyl-accepting chemotaxis sensory transducer with Cache sensor</fullName>
    </submittedName>
</protein>
<dbReference type="GO" id="GO:0005886">
    <property type="term" value="C:plasma membrane"/>
    <property type="evidence" value="ECO:0007669"/>
    <property type="project" value="UniProtKB-SubCell"/>
</dbReference>
<evidence type="ECO:0000256" key="3">
    <source>
        <dbReference type="ARBA" id="ARBA00022500"/>
    </source>
</evidence>
<evidence type="ECO:0000256" key="6">
    <source>
        <dbReference type="ARBA" id="ARBA00023136"/>
    </source>
</evidence>
<dbReference type="SMART" id="SM00283">
    <property type="entry name" value="MA"/>
    <property type="match status" value="1"/>
</dbReference>
<dbReference type="PROSITE" id="PS50885">
    <property type="entry name" value="HAMP"/>
    <property type="match status" value="1"/>
</dbReference>
<dbReference type="AlphaFoldDB" id="A0A1M5RK62"/>
<evidence type="ECO:0000313" key="13">
    <source>
        <dbReference type="EMBL" id="SHH26611.1"/>
    </source>
</evidence>
<dbReference type="CDD" id="cd18773">
    <property type="entry name" value="PDC1_HK_sensor"/>
    <property type="match status" value="1"/>
</dbReference>
<dbReference type="CDD" id="cd12912">
    <property type="entry name" value="PDC2_MCP_like"/>
    <property type="match status" value="1"/>
</dbReference>
<name>A0A1M5RK62_9FIRM</name>
<dbReference type="PROSITE" id="PS50111">
    <property type="entry name" value="CHEMOTAXIS_TRANSDUC_2"/>
    <property type="match status" value="1"/>
</dbReference>
<accession>A0A1M5RK62</accession>
<reference evidence="14" key="1">
    <citation type="submission" date="2016-11" db="EMBL/GenBank/DDBJ databases">
        <authorList>
            <person name="Varghese N."/>
            <person name="Submissions S."/>
        </authorList>
    </citation>
    <scope>NUCLEOTIDE SEQUENCE [LARGE SCALE GENOMIC DNA]</scope>
    <source>
        <strain evidence="14">DSM 15285</strain>
    </source>
</reference>
<evidence type="ECO:0000256" key="4">
    <source>
        <dbReference type="ARBA" id="ARBA00022692"/>
    </source>
</evidence>